<protein>
    <submittedName>
        <fullName evidence="3">FAD-binding oxidoreductase</fullName>
    </submittedName>
</protein>
<keyword evidence="1" id="KW-0560">Oxidoreductase</keyword>
<dbReference type="RefSeq" id="WP_165120131.1">
    <property type="nucleotide sequence ID" value="NZ_JAAKZG010000011.1"/>
</dbReference>
<comment type="caution">
    <text evidence="3">The sequence shown here is derived from an EMBL/GenBank/DDBJ whole genome shotgun (WGS) entry which is preliminary data.</text>
</comment>
<dbReference type="AlphaFoldDB" id="A0A7C9VC65"/>
<reference evidence="3 4" key="1">
    <citation type="submission" date="2020-02" db="EMBL/GenBank/DDBJ databases">
        <title>Genome sequence of the type strain CGMCC 1.15528 of Mesorhizobium zhangyense.</title>
        <authorList>
            <person name="Gao J."/>
            <person name="Sun J."/>
        </authorList>
    </citation>
    <scope>NUCLEOTIDE SEQUENCE [LARGE SCALE GENOMIC DNA]</scope>
    <source>
        <strain evidence="3 4">CGMCC 1.15528</strain>
    </source>
</reference>
<dbReference type="SUPFAM" id="SSF51905">
    <property type="entry name" value="FAD/NAD(P)-binding domain"/>
    <property type="match status" value="1"/>
</dbReference>
<dbReference type="GO" id="GO:0016491">
    <property type="term" value="F:oxidoreductase activity"/>
    <property type="evidence" value="ECO:0007669"/>
    <property type="project" value="UniProtKB-KW"/>
</dbReference>
<dbReference type="InterPro" id="IPR006076">
    <property type="entry name" value="FAD-dep_OxRdtase"/>
</dbReference>
<dbReference type="Pfam" id="PF01266">
    <property type="entry name" value="DAO"/>
    <property type="match status" value="1"/>
</dbReference>
<dbReference type="Proteomes" id="UP000481252">
    <property type="component" value="Unassembled WGS sequence"/>
</dbReference>
<organism evidence="3 4">
    <name type="scientific">Mesorhizobium zhangyense</name>
    <dbReference type="NCBI Taxonomy" id="1776730"/>
    <lineage>
        <taxon>Bacteria</taxon>
        <taxon>Pseudomonadati</taxon>
        <taxon>Pseudomonadota</taxon>
        <taxon>Alphaproteobacteria</taxon>
        <taxon>Hyphomicrobiales</taxon>
        <taxon>Phyllobacteriaceae</taxon>
        <taxon>Mesorhizobium</taxon>
    </lineage>
</organism>
<evidence type="ECO:0000256" key="1">
    <source>
        <dbReference type="ARBA" id="ARBA00023002"/>
    </source>
</evidence>
<evidence type="ECO:0000313" key="4">
    <source>
        <dbReference type="Proteomes" id="UP000481252"/>
    </source>
</evidence>
<evidence type="ECO:0000313" key="3">
    <source>
        <dbReference type="EMBL" id="NGN43706.1"/>
    </source>
</evidence>
<dbReference type="GO" id="GO:0005737">
    <property type="term" value="C:cytoplasm"/>
    <property type="evidence" value="ECO:0007669"/>
    <property type="project" value="TreeGrafter"/>
</dbReference>
<sequence>MTSRRSSVVIVGAGIVGASMAYHLARLNVGVTLVDRGKPAGGVTHRSFAWINVSHGLPEAYPELRKRAIGEWHRLESELSGRLRVNWSGALTWHADPFETERLAHDSAAMGHDLRLIRRDEIAALEPNLKNLPDSAAFASGEGAVDPVAATETLVQAAREAGAGIRLDSEVLSLSTQDSGVTGVVTSTGKIEADAVVLAAGVGAKALSQPLGLRLPLDASPCILMRFRTPRRLVNRVVCNQHMEIRPHTDTIMVGAEDYIDASGENGPEAVAARALAAIRKQLTGGEDVELMDVQVGIRPVPRDGLPIVGRVPGIAGLYLSVMHVGVMLAPLVGRLASLEIAHGMEDPLLAPYRSNRF</sequence>
<dbReference type="Gene3D" id="3.50.50.60">
    <property type="entry name" value="FAD/NAD(P)-binding domain"/>
    <property type="match status" value="1"/>
</dbReference>
<dbReference type="PANTHER" id="PTHR13847:SF289">
    <property type="entry name" value="GLYCINE OXIDASE"/>
    <property type="match status" value="1"/>
</dbReference>
<dbReference type="Gene3D" id="3.30.9.10">
    <property type="entry name" value="D-Amino Acid Oxidase, subunit A, domain 2"/>
    <property type="match status" value="1"/>
</dbReference>
<accession>A0A7C9VC65</accession>
<name>A0A7C9VC65_9HYPH</name>
<keyword evidence="4" id="KW-1185">Reference proteome</keyword>
<gene>
    <name evidence="3" type="ORF">G6N74_21830</name>
</gene>
<feature type="domain" description="FAD dependent oxidoreductase" evidence="2">
    <location>
        <begin position="8"/>
        <end position="337"/>
    </location>
</feature>
<dbReference type="PANTHER" id="PTHR13847">
    <property type="entry name" value="SARCOSINE DEHYDROGENASE-RELATED"/>
    <property type="match status" value="1"/>
</dbReference>
<dbReference type="InterPro" id="IPR036188">
    <property type="entry name" value="FAD/NAD-bd_sf"/>
</dbReference>
<dbReference type="EMBL" id="JAAKZG010000011">
    <property type="protein sequence ID" value="NGN43706.1"/>
    <property type="molecule type" value="Genomic_DNA"/>
</dbReference>
<proteinExistence type="predicted"/>
<evidence type="ECO:0000259" key="2">
    <source>
        <dbReference type="Pfam" id="PF01266"/>
    </source>
</evidence>